<organism evidence="7 8">
    <name type="scientific">Anabas testudineus</name>
    <name type="common">Climbing perch</name>
    <name type="synonym">Anthias testudineus</name>
    <dbReference type="NCBI Taxonomy" id="64144"/>
    <lineage>
        <taxon>Eukaryota</taxon>
        <taxon>Metazoa</taxon>
        <taxon>Chordata</taxon>
        <taxon>Craniata</taxon>
        <taxon>Vertebrata</taxon>
        <taxon>Euteleostomi</taxon>
        <taxon>Actinopterygii</taxon>
        <taxon>Neopterygii</taxon>
        <taxon>Teleostei</taxon>
        <taxon>Neoteleostei</taxon>
        <taxon>Acanthomorphata</taxon>
        <taxon>Anabantaria</taxon>
        <taxon>Anabantiformes</taxon>
        <taxon>Anabantoidei</taxon>
        <taxon>Anabantidae</taxon>
        <taxon>Anabas</taxon>
    </lineage>
</organism>
<dbReference type="PANTHER" id="PTHR47901">
    <property type="entry name" value="CASPASE RECRUITMENT DOMAIN-CONTAINING PROTEIN 18"/>
    <property type="match status" value="1"/>
</dbReference>
<feature type="domain" description="Caspase family p10" evidence="4">
    <location>
        <begin position="299"/>
        <end position="386"/>
    </location>
</feature>
<dbReference type="OrthoDB" id="6097640at2759"/>
<dbReference type="Gene3D" id="3.40.50.1460">
    <property type="match status" value="1"/>
</dbReference>
<feature type="domain" description="CARD" evidence="6">
    <location>
        <begin position="1"/>
        <end position="91"/>
    </location>
</feature>
<dbReference type="Proteomes" id="UP000265040">
    <property type="component" value="Chromosome 13"/>
</dbReference>
<evidence type="ECO:0008006" key="9">
    <source>
        <dbReference type="Google" id="ProtNLM"/>
    </source>
</evidence>
<dbReference type="InterPro" id="IPR011600">
    <property type="entry name" value="Pept_C14_caspase"/>
</dbReference>
<dbReference type="GeneTree" id="ENSGT00940000162428"/>
<sequence length="388" mass="43798">MAEKELANIRRKFVDKVSKEVISQLLDDLLDDGILNDGEKDSIHEETNSRADRARCLVDCVKRKGGEASRKMIAHLQERDASLFSELGLSCAQPSALEQDPPTWSTQLISSKEAFWSEKQKDKSTYTVTKANIKSRVALLITNIEFANVRLNRNGAEKDEENMEKLLNALGYEVVKHTNLTAQEMSKALSAFSKHPKLKETDNVVVVIMSHGKLGAVLGVNWKDDDENADKFPIDNIYKYLGSEKCPALLNKPKIIIVQACRGEEQGSVLVSDCAKAAVECDEALHPGPSAEENIEDDTVRCVHKEKDFISLLSCTPDTVSYRQRGTGSFLIQYIVEVFNTFAHKDDIEELFRKVMQRFEDFSVQNKRQMPTKDRCTLTKRFYLFPGL</sequence>
<dbReference type="SMART" id="SM00114">
    <property type="entry name" value="CARD"/>
    <property type="match status" value="1"/>
</dbReference>
<accession>A0A3Q1IJF6</accession>
<dbReference type="InParanoid" id="A0A3Q1IJF6"/>
<dbReference type="InterPro" id="IPR001315">
    <property type="entry name" value="CARD"/>
</dbReference>
<dbReference type="GO" id="GO:0042981">
    <property type="term" value="P:regulation of apoptotic process"/>
    <property type="evidence" value="ECO:0007669"/>
    <property type="project" value="InterPro"/>
</dbReference>
<dbReference type="InterPro" id="IPR001309">
    <property type="entry name" value="Pept_C14_p20"/>
</dbReference>
<evidence type="ECO:0000259" key="5">
    <source>
        <dbReference type="PROSITE" id="PS50208"/>
    </source>
</evidence>
<feature type="active site" evidence="2">
    <location>
        <position position="261"/>
    </location>
</feature>
<dbReference type="SMART" id="SM00115">
    <property type="entry name" value="CASc"/>
    <property type="match status" value="1"/>
</dbReference>
<dbReference type="SUPFAM" id="SSF47986">
    <property type="entry name" value="DEATH domain"/>
    <property type="match status" value="1"/>
</dbReference>
<dbReference type="GO" id="GO:0072559">
    <property type="term" value="C:NLRP3 inflammasome complex"/>
    <property type="evidence" value="ECO:0007669"/>
    <property type="project" value="TreeGrafter"/>
</dbReference>
<dbReference type="InterPro" id="IPR002398">
    <property type="entry name" value="Pept_C14"/>
</dbReference>
<dbReference type="PANTHER" id="PTHR47901:SF3">
    <property type="entry name" value="CASPASE-1"/>
    <property type="match status" value="1"/>
</dbReference>
<evidence type="ECO:0000259" key="6">
    <source>
        <dbReference type="PROSITE" id="PS50209"/>
    </source>
</evidence>
<dbReference type="PRINTS" id="PR00376">
    <property type="entry name" value="IL1BCENZYME"/>
</dbReference>
<dbReference type="GO" id="GO:0050727">
    <property type="term" value="P:regulation of inflammatory response"/>
    <property type="evidence" value="ECO:0007669"/>
    <property type="project" value="TreeGrafter"/>
</dbReference>
<dbReference type="InterPro" id="IPR002138">
    <property type="entry name" value="Pept_C14_p10"/>
</dbReference>
<dbReference type="InterPro" id="IPR015917">
    <property type="entry name" value="Pept_C14A"/>
</dbReference>
<dbReference type="OMA" id="QYIVQVF"/>
<dbReference type="PROSITE" id="PS01122">
    <property type="entry name" value="CASPASE_CYS"/>
    <property type="match status" value="1"/>
</dbReference>
<dbReference type="STRING" id="64144.ENSATEP00000020435"/>
<evidence type="ECO:0000313" key="8">
    <source>
        <dbReference type="Proteomes" id="UP000265040"/>
    </source>
</evidence>
<keyword evidence="8" id="KW-1185">Reference proteome</keyword>
<dbReference type="GO" id="GO:0006508">
    <property type="term" value="P:proteolysis"/>
    <property type="evidence" value="ECO:0007669"/>
    <property type="project" value="InterPro"/>
</dbReference>
<dbReference type="Ensembl" id="ENSATET00000020789.3">
    <property type="protein sequence ID" value="ENSATEP00000020435.1"/>
    <property type="gene ID" value="ENSATEG00000014250.3"/>
</dbReference>
<proteinExistence type="inferred from homology"/>
<dbReference type="InterPro" id="IPR033139">
    <property type="entry name" value="Caspase_cys_AS"/>
</dbReference>
<evidence type="ECO:0000256" key="1">
    <source>
        <dbReference type="ARBA" id="ARBA00010134"/>
    </source>
</evidence>
<dbReference type="GO" id="GO:0072557">
    <property type="term" value="C:IPAF inflammasome complex"/>
    <property type="evidence" value="ECO:0007669"/>
    <property type="project" value="TreeGrafter"/>
</dbReference>
<evidence type="ECO:0000256" key="3">
    <source>
        <dbReference type="RuleBase" id="RU003971"/>
    </source>
</evidence>
<dbReference type="FunCoup" id="A0A3Q1IJF6">
    <property type="interactions" value="923"/>
</dbReference>
<dbReference type="PROSITE" id="PS50209">
    <property type="entry name" value="CARD"/>
    <property type="match status" value="1"/>
</dbReference>
<feature type="active site" evidence="2">
    <location>
        <position position="211"/>
    </location>
</feature>
<feature type="domain" description="Caspase family p20" evidence="5">
    <location>
        <begin position="134"/>
        <end position="265"/>
    </location>
</feature>
<dbReference type="GO" id="GO:0004197">
    <property type="term" value="F:cysteine-type endopeptidase activity"/>
    <property type="evidence" value="ECO:0007669"/>
    <property type="project" value="InterPro"/>
</dbReference>
<dbReference type="PROSITE" id="PS50207">
    <property type="entry name" value="CASPASE_P10"/>
    <property type="match status" value="1"/>
</dbReference>
<dbReference type="PIRSF" id="PIRSF038001">
    <property type="entry name" value="Caspase_ICE"/>
    <property type="match status" value="1"/>
</dbReference>
<dbReference type="GO" id="GO:0097169">
    <property type="term" value="C:AIM2 inflammasome complex"/>
    <property type="evidence" value="ECO:0007669"/>
    <property type="project" value="TreeGrafter"/>
</dbReference>
<protein>
    <recommendedName>
        <fullName evidence="9">Caspase a</fullName>
    </recommendedName>
</protein>
<dbReference type="SUPFAM" id="SSF52129">
    <property type="entry name" value="Caspase-like"/>
    <property type="match status" value="1"/>
</dbReference>
<name>A0A3Q1IJF6_ANATE</name>
<evidence type="ECO:0000259" key="4">
    <source>
        <dbReference type="PROSITE" id="PS50207"/>
    </source>
</evidence>
<dbReference type="PROSITE" id="PS50208">
    <property type="entry name" value="CASPASE_P20"/>
    <property type="match status" value="1"/>
</dbReference>
<dbReference type="GeneID" id="113168204"/>
<dbReference type="InterPro" id="IPR029030">
    <property type="entry name" value="Caspase-like_dom_sf"/>
</dbReference>
<dbReference type="Pfam" id="PF00656">
    <property type="entry name" value="Peptidase_C14"/>
    <property type="match status" value="1"/>
</dbReference>
<evidence type="ECO:0000313" key="7">
    <source>
        <dbReference type="Ensembl" id="ENSATEP00000020435.1"/>
    </source>
</evidence>
<comment type="similarity">
    <text evidence="1 3">Belongs to the peptidase C14A family.</text>
</comment>
<dbReference type="InterPro" id="IPR011029">
    <property type="entry name" value="DEATH-like_dom_sf"/>
</dbReference>
<evidence type="ECO:0000256" key="2">
    <source>
        <dbReference type="PIRSR" id="PIRSR038001-1"/>
    </source>
</evidence>
<dbReference type="Gene3D" id="1.10.533.10">
    <property type="entry name" value="Death Domain, Fas"/>
    <property type="match status" value="1"/>
</dbReference>
<dbReference type="Pfam" id="PF00619">
    <property type="entry name" value="CARD"/>
    <property type="match status" value="1"/>
</dbReference>
<dbReference type="AlphaFoldDB" id="A0A3Q1IJF6"/>
<reference evidence="7" key="3">
    <citation type="submission" date="2025-09" db="UniProtKB">
        <authorList>
            <consortium name="Ensembl"/>
        </authorList>
    </citation>
    <scope>IDENTIFICATION</scope>
</reference>
<dbReference type="RefSeq" id="XP_026224980.1">
    <property type="nucleotide sequence ID" value="XM_026369195.1"/>
</dbReference>
<reference evidence="7" key="2">
    <citation type="submission" date="2025-08" db="UniProtKB">
        <authorList>
            <consortium name="Ensembl"/>
        </authorList>
    </citation>
    <scope>IDENTIFICATION</scope>
</reference>
<dbReference type="CDD" id="cd00032">
    <property type="entry name" value="CASc"/>
    <property type="match status" value="1"/>
</dbReference>
<reference evidence="7" key="1">
    <citation type="submission" date="2021-04" db="EMBL/GenBank/DDBJ databases">
        <authorList>
            <consortium name="Wellcome Sanger Institute Data Sharing"/>
        </authorList>
    </citation>
    <scope>NUCLEOTIDE SEQUENCE [LARGE SCALE GENOMIC DNA]</scope>
</reference>